<dbReference type="EMBL" id="CP003495">
    <property type="protein sequence ID" value="AFY29784.1"/>
    <property type="molecule type" value="Genomic_DNA"/>
</dbReference>
<protein>
    <submittedName>
        <fullName evidence="5">Multidrug resistance efflux pump</fullName>
    </submittedName>
</protein>
<keyword evidence="4" id="KW-0472">Membrane</keyword>
<keyword evidence="4" id="KW-0812">Transmembrane</keyword>
<evidence type="ECO:0000256" key="3">
    <source>
        <dbReference type="SAM" id="MobiDB-lite"/>
    </source>
</evidence>
<dbReference type="KEGG" id="cgc:Cyagr_2692"/>
<evidence type="ECO:0000256" key="1">
    <source>
        <dbReference type="ARBA" id="ARBA00004196"/>
    </source>
</evidence>
<dbReference type="STRING" id="292564.Cyagr_2692"/>
<dbReference type="PANTHER" id="PTHR30386:SF19">
    <property type="entry name" value="MULTIDRUG EXPORT PROTEIN EMRA-RELATED"/>
    <property type="match status" value="1"/>
</dbReference>
<dbReference type="PANTHER" id="PTHR30386">
    <property type="entry name" value="MEMBRANE FUSION SUBUNIT OF EMRAB-TOLC MULTIDRUG EFFLUX PUMP"/>
    <property type="match status" value="1"/>
</dbReference>
<feature type="coiled-coil region" evidence="2">
    <location>
        <begin position="272"/>
        <end position="299"/>
    </location>
</feature>
<comment type="subcellular location">
    <subcellularLocation>
        <location evidence="1">Cell envelope</location>
    </subcellularLocation>
</comment>
<evidence type="ECO:0000256" key="4">
    <source>
        <dbReference type="SAM" id="Phobius"/>
    </source>
</evidence>
<feature type="transmembrane region" description="Helical" evidence="4">
    <location>
        <begin position="52"/>
        <end position="73"/>
    </location>
</feature>
<feature type="compositionally biased region" description="Pro residues" evidence="3">
    <location>
        <begin position="20"/>
        <end position="29"/>
    </location>
</feature>
<dbReference type="OrthoDB" id="505354at2"/>
<gene>
    <name evidence="5" type="ordered locus">Cyagr_2692</name>
</gene>
<keyword evidence="4" id="KW-1133">Transmembrane helix</keyword>
<keyword evidence="2" id="KW-0175">Coiled coil</keyword>
<dbReference type="InterPro" id="IPR050739">
    <property type="entry name" value="MFP"/>
</dbReference>
<evidence type="ECO:0000313" key="5">
    <source>
        <dbReference type="EMBL" id="AFY29784.1"/>
    </source>
</evidence>
<dbReference type="AlphaFoldDB" id="K9PB15"/>
<evidence type="ECO:0000256" key="2">
    <source>
        <dbReference type="SAM" id="Coils"/>
    </source>
</evidence>
<feature type="coiled-coil region" evidence="2">
    <location>
        <begin position="127"/>
        <end position="204"/>
    </location>
</feature>
<dbReference type="HOGENOM" id="CLU_054205_0_0_3"/>
<sequence length="435" mass="48087">MLSAISGLLHLDPLRAGDPPQAPGPPFLPEAPIEGPDPEEDDAIPRSRRADLTILVISAGLLITALAIVINFFTARSRDAVINATPIVLRSPVSGTLENLSVGTGMEVRAGQTLAIVVNPMARRDSLAALETDLRTARARLQDLQTRRDLRQQLVNRLQQDARQQRTLEISRDRSDRDGLGFALDRARKELAFARRETRRQEELFRAGAVAANVVDRARTTELQRDREVRGLAAQLAGQTAILQASRDDLTLRNNRSSSDPVVRLQEATIALENAEGDVRTQSLQVKGLEEQLKVARQEWQERSRARLVSPRQAVVWQLGAQKGDSVDAMQSVIQLIDCSQRWLTTTVAENDLNRIRLGSNARIQLVGNRDRLRGEVIGIRSGIGRTQLGDEAPQPVPINLARESEVKIRILNDFPAPPGEFCYVGFSARVSFES</sequence>
<reference evidence="6" key="1">
    <citation type="journal article" date="2013" name="Proc. Natl. Acad. Sci. U.S.A.">
        <title>Improving the coverage of the cyanobacterial phylum using diversity-driven genome sequencing.</title>
        <authorList>
            <person name="Shih P.M."/>
            <person name="Wu D."/>
            <person name="Latifi A."/>
            <person name="Axen S.D."/>
            <person name="Fewer D.P."/>
            <person name="Talla E."/>
            <person name="Calteau A."/>
            <person name="Cai F."/>
            <person name="Tandeau de Marsac N."/>
            <person name="Rippka R."/>
            <person name="Herdman M."/>
            <person name="Sivonen K."/>
            <person name="Coursin T."/>
            <person name="Laurent T."/>
            <person name="Goodwin L."/>
            <person name="Nolan M."/>
            <person name="Davenport K.W."/>
            <person name="Han C.S."/>
            <person name="Rubin E.M."/>
            <person name="Eisen J.A."/>
            <person name="Woyke T."/>
            <person name="Gugger M."/>
            <person name="Kerfeld C.A."/>
        </authorList>
    </citation>
    <scope>NUCLEOTIDE SEQUENCE [LARGE SCALE GENOMIC DNA]</scope>
    <source>
        <strain evidence="6">ATCC 27147 / PCC 6307</strain>
    </source>
</reference>
<dbReference type="RefSeq" id="WP_015110219.1">
    <property type="nucleotide sequence ID" value="NC_019675.1"/>
</dbReference>
<feature type="region of interest" description="Disordered" evidence="3">
    <location>
        <begin position="13"/>
        <end position="44"/>
    </location>
</feature>
<proteinExistence type="predicted"/>
<dbReference type="Gene3D" id="2.40.30.170">
    <property type="match status" value="1"/>
</dbReference>
<dbReference type="GO" id="GO:0030313">
    <property type="term" value="C:cell envelope"/>
    <property type="evidence" value="ECO:0007669"/>
    <property type="project" value="UniProtKB-SubCell"/>
</dbReference>
<accession>K9PB15</accession>
<dbReference type="Proteomes" id="UP000010388">
    <property type="component" value="Chromosome"/>
</dbReference>
<organism evidence="5 6">
    <name type="scientific">Cyanobium gracile (strain ATCC 27147 / PCC 6307)</name>
    <dbReference type="NCBI Taxonomy" id="292564"/>
    <lineage>
        <taxon>Bacteria</taxon>
        <taxon>Bacillati</taxon>
        <taxon>Cyanobacteriota</taxon>
        <taxon>Cyanophyceae</taxon>
        <taxon>Synechococcales</taxon>
        <taxon>Prochlorococcaceae</taxon>
        <taxon>Cyanobium</taxon>
    </lineage>
</organism>
<evidence type="ECO:0000313" key="6">
    <source>
        <dbReference type="Proteomes" id="UP000010388"/>
    </source>
</evidence>
<name>K9PB15_CYAGP</name>
<dbReference type="eggNOG" id="COG1566">
    <property type="taxonomic scope" value="Bacteria"/>
</dbReference>